<name>A0ACB9Q5L0_BAUVA</name>
<evidence type="ECO:0000313" key="2">
    <source>
        <dbReference type="Proteomes" id="UP000828941"/>
    </source>
</evidence>
<dbReference type="EMBL" id="CM039427">
    <property type="protein sequence ID" value="KAI4355569.1"/>
    <property type="molecule type" value="Genomic_DNA"/>
</dbReference>
<reference evidence="1 2" key="1">
    <citation type="journal article" date="2022" name="DNA Res.">
        <title>Chromosomal-level genome assembly of the orchid tree Bauhinia variegata (Leguminosae; Cercidoideae) supports the allotetraploid origin hypothesis of Bauhinia.</title>
        <authorList>
            <person name="Zhong Y."/>
            <person name="Chen Y."/>
            <person name="Zheng D."/>
            <person name="Pang J."/>
            <person name="Liu Y."/>
            <person name="Luo S."/>
            <person name="Meng S."/>
            <person name="Qian L."/>
            <person name="Wei D."/>
            <person name="Dai S."/>
            <person name="Zhou R."/>
        </authorList>
    </citation>
    <scope>NUCLEOTIDE SEQUENCE [LARGE SCALE GENOMIC DNA]</scope>
    <source>
        <strain evidence="1">BV-YZ2020</strain>
    </source>
</reference>
<dbReference type="Proteomes" id="UP000828941">
    <property type="component" value="Chromosome 2"/>
</dbReference>
<evidence type="ECO:0000313" key="1">
    <source>
        <dbReference type="EMBL" id="KAI4355569.1"/>
    </source>
</evidence>
<comment type="caution">
    <text evidence="1">The sequence shown here is derived from an EMBL/GenBank/DDBJ whole genome shotgun (WGS) entry which is preliminary data.</text>
</comment>
<organism evidence="1 2">
    <name type="scientific">Bauhinia variegata</name>
    <name type="common">Purple orchid tree</name>
    <name type="synonym">Phanera variegata</name>
    <dbReference type="NCBI Taxonomy" id="167791"/>
    <lineage>
        <taxon>Eukaryota</taxon>
        <taxon>Viridiplantae</taxon>
        <taxon>Streptophyta</taxon>
        <taxon>Embryophyta</taxon>
        <taxon>Tracheophyta</taxon>
        <taxon>Spermatophyta</taxon>
        <taxon>Magnoliopsida</taxon>
        <taxon>eudicotyledons</taxon>
        <taxon>Gunneridae</taxon>
        <taxon>Pentapetalae</taxon>
        <taxon>rosids</taxon>
        <taxon>fabids</taxon>
        <taxon>Fabales</taxon>
        <taxon>Fabaceae</taxon>
        <taxon>Cercidoideae</taxon>
        <taxon>Cercideae</taxon>
        <taxon>Bauhiniinae</taxon>
        <taxon>Bauhinia</taxon>
    </lineage>
</organism>
<sequence>MVDVAMRFDDGIFEDPMAELMQLRQVGNLNDYLTAFDELAARIGLNDKMALSCFLGGLSKPLEMAVIIQRPKLVMEAMQIAKWQEGLLLSLTDKTAVNTKPVNNSLSKPNPYAYKNTLFTPSNQSYSYNQKPASPNRTTNSINTKQWQSFNIGSSQSRNSSLFTSLKTNIPHTSSSKTTYLPSHKQPNQNSKGVTLAEERISKGLCWVCGEKWSPQYLQECKRYKVFSLILEEKGEGGEGEVEEDSNYSVQLAEFEEMRVSLNAIKGNLGDLNLILEGIVKKWFVQFLVDMGSTHNFLTERLVKMLGLKPTYVGRLYVRVANEQWLTVTSKVVGLGWKIQDQFFQTDFFVLPVMGMRAILSTQWLRSLGKVGLDFETLTLDFVKRNEVIVLRGLDCSKLVKQELSEVMKIGTTDEVYLLQVQTMDGIDTNSDKLSTELNELEIDQLKEKNVIEKMVSEMLESGVIRNSTSAFAAPVVLVKKKDNTWRFCVDYRKLNTATIKDKFPIPIVKELIDELYRANYFSKLDLRSGYHQVRMHSRDVHKTTFKTHSVPNKWVEWLGMAEFWYNTHYQASIKMTPFEALYGYAPNLGNPYVVGTSMLQAVETTMRTREQILALLKQNLMKAQERMKFMADKKRSEREFKVGDWVFLKLQPYRQSSINNRPFHKLSALYYGPYQVLERIGNVAYKLALPSDAKIHDVFHVSLLKKHHGQKIPQSTLPPFSEEGDMPIVPIAILDRRMKKKKNQAITEVLIQWAHTTAEEATWLP</sequence>
<proteinExistence type="predicted"/>
<keyword evidence="2" id="KW-1185">Reference proteome</keyword>
<protein>
    <submittedName>
        <fullName evidence="1">Uncharacterized protein</fullName>
    </submittedName>
</protein>
<accession>A0ACB9Q5L0</accession>
<gene>
    <name evidence="1" type="ORF">L6164_004329</name>
</gene>